<protein>
    <submittedName>
        <fullName evidence="2">VOC family protein</fullName>
    </submittedName>
</protein>
<dbReference type="PANTHER" id="PTHR35006:SF1">
    <property type="entry name" value="BLL2941 PROTEIN"/>
    <property type="match status" value="1"/>
</dbReference>
<evidence type="ECO:0000313" key="2">
    <source>
        <dbReference type="EMBL" id="MYM87093.1"/>
    </source>
</evidence>
<dbReference type="CDD" id="cd07262">
    <property type="entry name" value="VOC_like"/>
    <property type="match status" value="1"/>
</dbReference>
<dbReference type="PROSITE" id="PS51819">
    <property type="entry name" value="VOC"/>
    <property type="match status" value="1"/>
</dbReference>
<dbReference type="Pfam" id="PF00903">
    <property type="entry name" value="Glyoxalase"/>
    <property type="match status" value="1"/>
</dbReference>
<name>A0A845FX44_9BURK</name>
<dbReference type="Gene3D" id="3.10.180.10">
    <property type="entry name" value="2,3-Dihydroxybiphenyl 1,2-Dioxygenase, domain 1"/>
    <property type="match status" value="1"/>
</dbReference>
<dbReference type="InterPro" id="IPR037523">
    <property type="entry name" value="VOC_core"/>
</dbReference>
<sequence length="148" mass="16212">MLSHVYVGINDFEPALAFYSAVMADLGVRLRFSDAAKPWAAWQPAEGGRPLFIIGKPYDGQPATCGNGQMMALMAPTRAAVDRAHASALTHGGRCEGPPALRPHYHANYYGAYFRDPEGNKLCVVCHDADYRSFNLESHSGRKNGFPR</sequence>
<feature type="domain" description="VOC" evidence="1">
    <location>
        <begin position="1"/>
        <end position="127"/>
    </location>
</feature>
<proteinExistence type="predicted"/>
<gene>
    <name evidence="2" type="ORF">GTP91_07850</name>
</gene>
<accession>A0A845FX44</accession>
<dbReference type="SUPFAM" id="SSF54593">
    <property type="entry name" value="Glyoxalase/Bleomycin resistance protein/Dihydroxybiphenyl dioxygenase"/>
    <property type="match status" value="1"/>
</dbReference>
<dbReference type="InterPro" id="IPR004360">
    <property type="entry name" value="Glyas_Fos-R_dOase_dom"/>
</dbReference>
<organism evidence="2 3">
    <name type="scientific">Duganella vulcania</name>
    <dbReference type="NCBI Taxonomy" id="2692166"/>
    <lineage>
        <taxon>Bacteria</taxon>
        <taxon>Pseudomonadati</taxon>
        <taxon>Pseudomonadota</taxon>
        <taxon>Betaproteobacteria</taxon>
        <taxon>Burkholderiales</taxon>
        <taxon>Oxalobacteraceae</taxon>
        <taxon>Telluria group</taxon>
        <taxon>Duganella</taxon>
    </lineage>
</organism>
<evidence type="ECO:0000313" key="3">
    <source>
        <dbReference type="Proteomes" id="UP000470302"/>
    </source>
</evidence>
<evidence type="ECO:0000259" key="1">
    <source>
        <dbReference type="PROSITE" id="PS51819"/>
    </source>
</evidence>
<reference evidence="2 3" key="1">
    <citation type="submission" date="2020-01" db="EMBL/GenBank/DDBJ databases">
        <title>Novel species isolated from a subtropical stream in China.</title>
        <authorList>
            <person name="Lu H."/>
        </authorList>
    </citation>
    <scope>NUCLEOTIDE SEQUENCE [LARGE SCALE GENOMIC DNA]</scope>
    <source>
        <strain evidence="2 3">FT82W</strain>
    </source>
</reference>
<dbReference type="RefSeq" id="WP_161096271.1">
    <property type="nucleotide sequence ID" value="NZ_WWCW01000017.1"/>
</dbReference>
<dbReference type="Proteomes" id="UP000470302">
    <property type="component" value="Unassembled WGS sequence"/>
</dbReference>
<comment type="caution">
    <text evidence="2">The sequence shown here is derived from an EMBL/GenBank/DDBJ whole genome shotgun (WGS) entry which is preliminary data.</text>
</comment>
<dbReference type="InterPro" id="IPR029068">
    <property type="entry name" value="Glyas_Bleomycin-R_OHBP_Dase"/>
</dbReference>
<dbReference type="PANTHER" id="PTHR35006">
    <property type="entry name" value="GLYOXALASE FAMILY PROTEIN (AFU_ORTHOLOGUE AFUA_5G14830)"/>
    <property type="match status" value="1"/>
</dbReference>
<dbReference type="AlphaFoldDB" id="A0A845FX44"/>
<dbReference type="EMBL" id="WWCW01000017">
    <property type="protein sequence ID" value="MYM87093.1"/>
    <property type="molecule type" value="Genomic_DNA"/>
</dbReference>